<dbReference type="GO" id="GO:0002040">
    <property type="term" value="P:sprouting angiogenesis"/>
    <property type="evidence" value="ECO:0007669"/>
    <property type="project" value="TreeGrafter"/>
</dbReference>
<dbReference type="Gene3D" id="2.10.90.10">
    <property type="entry name" value="Cystine-knot cytokines"/>
    <property type="match status" value="1"/>
</dbReference>
<dbReference type="SUPFAM" id="SSF57501">
    <property type="entry name" value="Cystine-knot cytokines"/>
    <property type="match status" value="1"/>
</dbReference>
<dbReference type="GO" id="GO:0001938">
    <property type="term" value="P:positive regulation of endothelial cell proliferation"/>
    <property type="evidence" value="ECO:0007669"/>
    <property type="project" value="TreeGrafter"/>
</dbReference>
<dbReference type="GO" id="GO:0008083">
    <property type="term" value="F:growth factor activity"/>
    <property type="evidence" value="ECO:0007669"/>
    <property type="project" value="UniProtKB-KW"/>
</dbReference>
<dbReference type="GO" id="GO:0001666">
    <property type="term" value="P:response to hypoxia"/>
    <property type="evidence" value="ECO:0007669"/>
    <property type="project" value="TreeGrafter"/>
</dbReference>
<evidence type="ECO:0000313" key="7">
    <source>
        <dbReference type="Proteomes" id="UP000504632"/>
    </source>
</evidence>
<dbReference type="GO" id="GO:0048010">
    <property type="term" value="P:vascular endothelial growth factor receptor signaling pathway"/>
    <property type="evidence" value="ECO:0007669"/>
    <property type="project" value="TreeGrafter"/>
</dbReference>
<keyword evidence="1 3" id="KW-0339">Growth factor</keyword>
<evidence type="ECO:0000256" key="5">
    <source>
        <dbReference type="SAM" id="SignalP"/>
    </source>
</evidence>
<dbReference type="SUPFAM" id="SSF57593">
    <property type="entry name" value="Heparin-binding domain from vascular endothelial growth factor"/>
    <property type="match status" value="1"/>
</dbReference>
<dbReference type="PROSITE" id="PS50278">
    <property type="entry name" value="PDGF_2"/>
    <property type="match status" value="1"/>
</dbReference>
<dbReference type="PROSITE" id="PS00249">
    <property type="entry name" value="PDGF_1"/>
    <property type="match status" value="1"/>
</dbReference>
<dbReference type="GO" id="GO:0042056">
    <property type="term" value="F:chemoattractant activity"/>
    <property type="evidence" value="ECO:0007669"/>
    <property type="project" value="TreeGrafter"/>
</dbReference>
<dbReference type="InterPro" id="IPR023581">
    <property type="entry name" value="PD_growth_factor_CS"/>
</dbReference>
<sequence length="280" mass="31637">MGTKLQILLGMFQFVSLTRMPTYCAKAPLSHWQPTESHRSGEVVKWLEVYQKSGCQPRETLVEVWREFPWETQHLFLPSCVSLRRCGGCCSDEALECVPTHTDTLTMELMKTTYMKHELVHLTFIEHSQCECRPKLDLHTTPTRQDSRPAKKGRKRGREKPKRKKNVKIKSVSCVAAESRGCSFWTVSPSLPSIIHPSLDRDGGRTAASTPSPPQPPPPPTPVPSNPPPPAEVQCEPCPGRRMTSHPPSCECQCSLREVSCTRRGKRLNQHSCRCELTRE</sequence>
<evidence type="ECO:0000256" key="4">
    <source>
        <dbReference type="SAM" id="MobiDB-lite"/>
    </source>
</evidence>
<evidence type="ECO:0000259" key="6">
    <source>
        <dbReference type="PROSITE" id="PS50278"/>
    </source>
</evidence>
<dbReference type="GO" id="GO:0045766">
    <property type="term" value="P:positive regulation of angiogenesis"/>
    <property type="evidence" value="ECO:0007669"/>
    <property type="project" value="TreeGrafter"/>
</dbReference>
<feature type="domain" description="Platelet-derived growth factor (PDGF) family profile" evidence="6">
    <location>
        <begin position="42"/>
        <end position="137"/>
    </location>
</feature>
<dbReference type="PANTHER" id="PTHR12025:SF14">
    <property type="entry name" value="SNAKE VENOM VASCULAR ENDOTHELIAL GROWTH FACTOR TOXIN VR-1'-LIKE ISOFORM X1-RELATED"/>
    <property type="match status" value="1"/>
</dbReference>
<feature type="compositionally biased region" description="Pro residues" evidence="4">
    <location>
        <begin position="211"/>
        <end position="231"/>
    </location>
</feature>
<dbReference type="Pfam" id="PF00341">
    <property type="entry name" value="PDGF"/>
    <property type="match status" value="1"/>
</dbReference>
<accession>A0A6J2UN57</accession>
<feature type="region of interest" description="Disordered" evidence="4">
    <location>
        <begin position="136"/>
        <end position="168"/>
    </location>
</feature>
<dbReference type="GO" id="GO:0008201">
    <property type="term" value="F:heparin binding"/>
    <property type="evidence" value="ECO:0007669"/>
    <property type="project" value="InterPro"/>
</dbReference>
<dbReference type="Gene3D" id="2.10.160.10">
    <property type="entry name" value="Vascular endothelial growth factor, heparin-binding domain"/>
    <property type="match status" value="1"/>
</dbReference>
<dbReference type="GO" id="GO:0005615">
    <property type="term" value="C:extracellular space"/>
    <property type="evidence" value="ECO:0007669"/>
    <property type="project" value="TreeGrafter"/>
</dbReference>
<dbReference type="RefSeq" id="XP_030620692.1">
    <property type="nucleotide sequence ID" value="XM_030764832.1"/>
</dbReference>
<evidence type="ECO:0000313" key="8">
    <source>
        <dbReference type="RefSeq" id="XP_030620692.1"/>
    </source>
</evidence>
<dbReference type="PANTHER" id="PTHR12025">
    <property type="entry name" value="VASCULAR ENDOTHELIAL GROWTH FACTOR"/>
    <property type="match status" value="1"/>
</dbReference>
<gene>
    <name evidence="8" type="primary">vegfba</name>
</gene>
<dbReference type="GO" id="GO:0060754">
    <property type="term" value="P:positive regulation of mast cell chemotaxis"/>
    <property type="evidence" value="ECO:0007669"/>
    <property type="project" value="TreeGrafter"/>
</dbReference>
<dbReference type="GO" id="GO:0016020">
    <property type="term" value="C:membrane"/>
    <property type="evidence" value="ECO:0007669"/>
    <property type="project" value="InterPro"/>
</dbReference>
<dbReference type="GO" id="GO:0005172">
    <property type="term" value="F:vascular endothelial growth factor receptor binding"/>
    <property type="evidence" value="ECO:0007669"/>
    <property type="project" value="TreeGrafter"/>
</dbReference>
<keyword evidence="5" id="KW-0732">Signal</keyword>
<dbReference type="CTD" id="101885552"/>
<keyword evidence="7" id="KW-1185">Reference proteome</keyword>
<feature type="chain" id="PRO_5026851253" evidence="5">
    <location>
        <begin position="18"/>
        <end position="280"/>
    </location>
</feature>
<name>A0A6J2UN57_CHACN</name>
<dbReference type="SMART" id="SM00141">
    <property type="entry name" value="PDGF"/>
    <property type="match status" value="1"/>
</dbReference>
<reference evidence="8" key="1">
    <citation type="submission" date="2025-08" db="UniProtKB">
        <authorList>
            <consortium name="RefSeq"/>
        </authorList>
    </citation>
    <scope>IDENTIFICATION</scope>
</reference>
<dbReference type="GO" id="GO:0050930">
    <property type="term" value="P:induction of positive chemotaxis"/>
    <property type="evidence" value="ECO:0007669"/>
    <property type="project" value="TreeGrafter"/>
</dbReference>
<dbReference type="InterPro" id="IPR036841">
    <property type="entry name" value="VEGF_C_sf"/>
</dbReference>
<dbReference type="CDD" id="cd00135">
    <property type="entry name" value="PDGF"/>
    <property type="match status" value="1"/>
</dbReference>
<feature type="region of interest" description="Disordered" evidence="4">
    <location>
        <begin position="195"/>
        <end position="250"/>
    </location>
</feature>
<protein>
    <submittedName>
        <fullName evidence="8">Vascular endothelial growth factor A isoform X1</fullName>
    </submittedName>
</protein>
<comment type="similarity">
    <text evidence="3">Belongs to the PDGF/VEGF growth factor family.</text>
</comment>
<dbReference type="AlphaFoldDB" id="A0A6J2UN57"/>
<feature type="compositionally biased region" description="Basic residues" evidence="4">
    <location>
        <begin position="150"/>
        <end position="168"/>
    </location>
</feature>
<organism evidence="7 8">
    <name type="scientific">Chanos chanos</name>
    <name type="common">Milkfish</name>
    <name type="synonym">Mugil chanos</name>
    <dbReference type="NCBI Taxonomy" id="29144"/>
    <lineage>
        <taxon>Eukaryota</taxon>
        <taxon>Metazoa</taxon>
        <taxon>Chordata</taxon>
        <taxon>Craniata</taxon>
        <taxon>Vertebrata</taxon>
        <taxon>Euteleostomi</taxon>
        <taxon>Actinopterygii</taxon>
        <taxon>Neopterygii</taxon>
        <taxon>Teleostei</taxon>
        <taxon>Ostariophysi</taxon>
        <taxon>Gonorynchiformes</taxon>
        <taxon>Chanidae</taxon>
        <taxon>Chanos</taxon>
    </lineage>
</organism>
<evidence type="ECO:0000256" key="3">
    <source>
        <dbReference type="RuleBase" id="RU003818"/>
    </source>
</evidence>
<dbReference type="Proteomes" id="UP000504632">
    <property type="component" value="Chromosome 2"/>
</dbReference>
<evidence type="ECO:0000256" key="1">
    <source>
        <dbReference type="ARBA" id="ARBA00023030"/>
    </source>
</evidence>
<proteinExistence type="inferred from homology"/>
<evidence type="ECO:0000256" key="2">
    <source>
        <dbReference type="ARBA" id="ARBA00023157"/>
    </source>
</evidence>
<dbReference type="OrthoDB" id="6370328at2759"/>
<dbReference type="GO" id="GO:0038084">
    <property type="term" value="P:vascular endothelial growth factor signaling pathway"/>
    <property type="evidence" value="ECO:0007669"/>
    <property type="project" value="TreeGrafter"/>
</dbReference>
<feature type="signal peptide" evidence="5">
    <location>
        <begin position="1"/>
        <end position="17"/>
    </location>
</feature>
<dbReference type="InterPro" id="IPR029034">
    <property type="entry name" value="Cystine-knot_cytokine"/>
</dbReference>
<dbReference type="InterPro" id="IPR050507">
    <property type="entry name" value="PDGF/VEGF_growth_factor"/>
</dbReference>
<dbReference type="GeneID" id="115804411"/>
<dbReference type="InterPro" id="IPR000072">
    <property type="entry name" value="PDGF/VEGF_dom"/>
</dbReference>
<dbReference type="InParanoid" id="A0A6J2UN57"/>
<keyword evidence="2" id="KW-1015">Disulfide bond</keyword>